<dbReference type="PANTHER" id="PTHR36842:SF1">
    <property type="entry name" value="PROTEIN TOLB"/>
    <property type="match status" value="1"/>
</dbReference>
<dbReference type="PANTHER" id="PTHR36842">
    <property type="entry name" value="PROTEIN TOLB HOMOLOG"/>
    <property type="match status" value="1"/>
</dbReference>
<sequence length="298" mass="33465">MAATILRLSLLTAFFLPTLNMANDRPLTVDDLLALESVGNPQVSPDGQWVAYTVSSRDMEEDKRMTQIWMVSSDGGTPIPMTSADYSASNLRWSPDNKYLSFSASKGEDAKSQVWRLNRLGGEATQVTNVKQGISNFEWSPDGNRLLLIIQDPKASDLTEDKDDDEKPLPHVIDRMQFKRDYVGYLDRRRRHIYVYTPGNENPTQLTFGDYDNSNPVWSPDGKSIAFVSDRSEDPDLHWGTDVWIVEVDDPDSEIIQVTTNEGRDDSPTWSPDGRSIAYRTATGYDVGGSALTPTRYL</sequence>
<dbReference type="EMBL" id="UINC01042804">
    <property type="protein sequence ID" value="SVB45931.1"/>
    <property type="molecule type" value="Genomic_DNA"/>
</dbReference>
<dbReference type="SUPFAM" id="SSF82171">
    <property type="entry name" value="DPP6 N-terminal domain-like"/>
    <property type="match status" value="1"/>
</dbReference>
<dbReference type="Gene3D" id="2.120.10.30">
    <property type="entry name" value="TolB, C-terminal domain"/>
    <property type="match status" value="2"/>
</dbReference>
<proteinExistence type="inferred from homology"/>
<organism evidence="2">
    <name type="scientific">marine metagenome</name>
    <dbReference type="NCBI Taxonomy" id="408172"/>
    <lineage>
        <taxon>unclassified sequences</taxon>
        <taxon>metagenomes</taxon>
        <taxon>ecological metagenomes</taxon>
    </lineage>
</organism>
<evidence type="ECO:0000313" key="2">
    <source>
        <dbReference type="EMBL" id="SVB45931.1"/>
    </source>
</evidence>
<protein>
    <submittedName>
        <fullName evidence="2">Uncharacterized protein</fullName>
    </submittedName>
</protein>
<gene>
    <name evidence="2" type="ORF">METZ01_LOCUS198785</name>
</gene>
<evidence type="ECO:0000256" key="1">
    <source>
        <dbReference type="ARBA" id="ARBA00009820"/>
    </source>
</evidence>
<name>A0A382E7F7_9ZZZZ</name>
<accession>A0A382E7F7</accession>
<dbReference type="InterPro" id="IPR011659">
    <property type="entry name" value="WD40"/>
</dbReference>
<reference evidence="2" key="1">
    <citation type="submission" date="2018-05" db="EMBL/GenBank/DDBJ databases">
        <authorList>
            <person name="Lanie J.A."/>
            <person name="Ng W.-L."/>
            <person name="Kazmierczak K.M."/>
            <person name="Andrzejewski T.M."/>
            <person name="Davidsen T.M."/>
            <person name="Wayne K.J."/>
            <person name="Tettelin H."/>
            <person name="Glass J.I."/>
            <person name="Rusch D."/>
            <person name="Podicherti R."/>
            <person name="Tsui H.-C.T."/>
            <person name="Winkler M.E."/>
        </authorList>
    </citation>
    <scope>NUCLEOTIDE SEQUENCE</scope>
</reference>
<dbReference type="AlphaFoldDB" id="A0A382E7F7"/>
<feature type="non-terminal residue" evidence="2">
    <location>
        <position position="298"/>
    </location>
</feature>
<dbReference type="InterPro" id="IPR011042">
    <property type="entry name" value="6-blade_b-propeller_TolB-like"/>
</dbReference>
<dbReference type="Pfam" id="PF07676">
    <property type="entry name" value="PD40"/>
    <property type="match status" value="3"/>
</dbReference>
<comment type="similarity">
    <text evidence="1">Belongs to the TolB family.</text>
</comment>